<dbReference type="AlphaFoldDB" id="A0A7S2HDP2"/>
<proteinExistence type="predicted"/>
<dbReference type="InterPro" id="IPR003280">
    <property type="entry name" value="2pore_dom_K_chnl"/>
</dbReference>
<comment type="subcellular location">
    <subcellularLocation>
        <location evidence="1">Membrane</location>
        <topology evidence="1">Multi-pass membrane protein</topology>
    </subcellularLocation>
</comment>
<feature type="transmembrane region" description="Helical" evidence="8">
    <location>
        <begin position="200"/>
        <end position="224"/>
    </location>
</feature>
<dbReference type="EMBL" id="HBGS01059856">
    <property type="protein sequence ID" value="CAD9487694.1"/>
    <property type="molecule type" value="Transcribed_RNA"/>
</dbReference>
<feature type="domain" description="Potassium channel" evidence="9">
    <location>
        <begin position="149"/>
        <end position="219"/>
    </location>
</feature>
<gene>
    <name evidence="10" type="ORF">DSPE1174_LOCUS31235</name>
</gene>
<evidence type="ECO:0000256" key="6">
    <source>
        <dbReference type="ARBA" id="ARBA00023136"/>
    </source>
</evidence>
<keyword evidence="3 8" id="KW-0812">Transmembrane</keyword>
<dbReference type="GO" id="GO:0015271">
    <property type="term" value="F:outward rectifier potassium channel activity"/>
    <property type="evidence" value="ECO:0007669"/>
    <property type="project" value="TreeGrafter"/>
</dbReference>
<evidence type="ECO:0000256" key="2">
    <source>
        <dbReference type="ARBA" id="ARBA00022448"/>
    </source>
</evidence>
<feature type="transmembrane region" description="Helical" evidence="8">
    <location>
        <begin position="43"/>
        <end position="60"/>
    </location>
</feature>
<dbReference type="Pfam" id="PF07885">
    <property type="entry name" value="Ion_trans_2"/>
    <property type="match status" value="2"/>
</dbReference>
<keyword evidence="6 8" id="KW-0472">Membrane</keyword>
<evidence type="ECO:0000256" key="8">
    <source>
        <dbReference type="SAM" id="Phobius"/>
    </source>
</evidence>
<evidence type="ECO:0000313" key="10">
    <source>
        <dbReference type="EMBL" id="CAD9487694.1"/>
    </source>
</evidence>
<keyword evidence="2" id="KW-0813">Transport</keyword>
<dbReference type="InterPro" id="IPR013099">
    <property type="entry name" value="K_chnl_dom"/>
</dbReference>
<feature type="transmembrane region" description="Helical" evidence="8">
    <location>
        <begin position="72"/>
        <end position="94"/>
    </location>
</feature>
<dbReference type="PANTHER" id="PTHR11003">
    <property type="entry name" value="POTASSIUM CHANNEL, SUBFAMILY K"/>
    <property type="match status" value="1"/>
</dbReference>
<evidence type="ECO:0000256" key="5">
    <source>
        <dbReference type="ARBA" id="ARBA00023065"/>
    </source>
</evidence>
<keyword evidence="5" id="KW-0406">Ion transport</keyword>
<evidence type="ECO:0000256" key="7">
    <source>
        <dbReference type="ARBA" id="ARBA00023303"/>
    </source>
</evidence>
<feature type="transmembrane region" description="Helical" evidence="8">
    <location>
        <begin position="146"/>
        <end position="164"/>
    </location>
</feature>
<keyword evidence="7" id="KW-0407">Ion channel</keyword>
<organism evidence="10">
    <name type="scientific">Octactis speculum</name>
    <dbReference type="NCBI Taxonomy" id="3111310"/>
    <lineage>
        <taxon>Eukaryota</taxon>
        <taxon>Sar</taxon>
        <taxon>Stramenopiles</taxon>
        <taxon>Ochrophyta</taxon>
        <taxon>Dictyochophyceae</taxon>
        <taxon>Dictyochales</taxon>
        <taxon>Dictyochaceae</taxon>
        <taxon>Octactis</taxon>
    </lineage>
</organism>
<dbReference type="Gene3D" id="1.10.287.70">
    <property type="match status" value="2"/>
</dbReference>
<evidence type="ECO:0000256" key="3">
    <source>
        <dbReference type="ARBA" id="ARBA00022692"/>
    </source>
</evidence>
<sequence length="336" mass="38206">MSVKSIRQCRFSPMGFAVLMLILYLFIGLIIGMKLEKWNFTNTMYYIVSTLTTVGYGDIVSNSTPVSRISTALFVFIGVSFIGFAFGVVVSQLLDSADVDLDPPNQNLTLQQSMSDKGSMSFCGMRIPMVFYSYELSTMRKKLFDSWILVLATLLVGTLCMSILEDWPIDRAFYWSCVTVTTVGFGDVTPTNDITKWFSIGYMIFGTVCVARSVTFIASIPLTLRKLRMRQDVMSQWHNSEAIQTLLKADTLSRLGLRDHEKFISKSEFVIHLLLLLDSVKERDINICCRHYDMIASDIQRSRKMETLEVNDCFNRKRFISEDDTVTRAPTNVVTI</sequence>
<feature type="transmembrane region" description="Helical" evidence="8">
    <location>
        <begin position="12"/>
        <end position="31"/>
    </location>
</feature>
<reference evidence="10" key="1">
    <citation type="submission" date="2021-01" db="EMBL/GenBank/DDBJ databases">
        <authorList>
            <person name="Corre E."/>
            <person name="Pelletier E."/>
            <person name="Niang G."/>
            <person name="Scheremetjew M."/>
            <person name="Finn R."/>
            <person name="Kale V."/>
            <person name="Holt S."/>
            <person name="Cochrane G."/>
            <person name="Meng A."/>
            <person name="Brown T."/>
            <person name="Cohen L."/>
        </authorList>
    </citation>
    <scope>NUCLEOTIDE SEQUENCE</scope>
    <source>
        <strain evidence="10">CCMP1381</strain>
    </source>
</reference>
<dbReference type="GO" id="GO:0030322">
    <property type="term" value="P:stabilization of membrane potential"/>
    <property type="evidence" value="ECO:0007669"/>
    <property type="project" value="TreeGrafter"/>
</dbReference>
<dbReference type="SUPFAM" id="SSF81324">
    <property type="entry name" value="Voltage-gated potassium channels"/>
    <property type="match status" value="2"/>
</dbReference>
<accession>A0A7S2HDP2</accession>
<keyword evidence="4 8" id="KW-1133">Transmembrane helix</keyword>
<evidence type="ECO:0000259" key="9">
    <source>
        <dbReference type="Pfam" id="PF07885"/>
    </source>
</evidence>
<dbReference type="GO" id="GO:0022841">
    <property type="term" value="F:potassium ion leak channel activity"/>
    <property type="evidence" value="ECO:0007669"/>
    <property type="project" value="TreeGrafter"/>
</dbReference>
<dbReference type="PANTHER" id="PTHR11003:SF291">
    <property type="entry name" value="IP11374P"/>
    <property type="match status" value="1"/>
</dbReference>
<name>A0A7S2HDP2_9STRA</name>
<dbReference type="GO" id="GO:0005886">
    <property type="term" value="C:plasma membrane"/>
    <property type="evidence" value="ECO:0007669"/>
    <property type="project" value="TreeGrafter"/>
</dbReference>
<evidence type="ECO:0000256" key="1">
    <source>
        <dbReference type="ARBA" id="ARBA00004141"/>
    </source>
</evidence>
<protein>
    <recommendedName>
        <fullName evidence="9">Potassium channel domain-containing protein</fullName>
    </recommendedName>
</protein>
<feature type="domain" description="Potassium channel" evidence="9">
    <location>
        <begin position="20"/>
        <end position="93"/>
    </location>
</feature>
<evidence type="ECO:0000256" key="4">
    <source>
        <dbReference type="ARBA" id="ARBA00022989"/>
    </source>
</evidence>